<accession>A0A1G6JT66</accession>
<dbReference type="Pfam" id="PF09719">
    <property type="entry name" value="C_GCAxxG_C_C"/>
    <property type="match status" value="1"/>
</dbReference>
<organism evidence="1 2">
    <name type="scientific">Parafannyhessea umbonata</name>
    <dbReference type="NCBI Taxonomy" id="604330"/>
    <lineage>
        <taxon>Bacteria</taxon>
        <taxon>Bacillati</taxon>
        <taxon>Actinomycetota</taxon>
        <taxon>Coriobacteriia</taxon>
        <taxon>Coriobacteriales</taxon>
        <taxon>Atopobiaceae</taxon>
        <taxon>Parafannyhessea</taxon>
    </lineage>
</organism>
<dbReference type="RefSeq" id="WP_090845774.1">
    <property type="nucleotide sequence ID" value="NZ_FMZL01000005.1"/>
</dbReference>
<dbReference type="EMBL" id="FMZL01000005">
    <property type="protein sequence ID" value="SDC21914.1"/>
    <property type="molecule type" value="Genomic_DNA"/>
</dbReference>
<evidence type="ECO:0000313" key="1">
    <source>
        <dbReference type="EMBL" id="SDC21914.1"/>
    </source>
</evidence>
<gene>
    <name evidence="1" type="ORF">SAMN04487824_105107</name>
</gene>
<dbReference type="AlphaFoldDB" id="A0A1G6JT66"/>
<dbReference type="STRING" id="604330.SAMN04489857_0721"/>
<dbReference type="InterPro" id="IPR010181">
    <property type="entry name" value="CGCAxxGCC_motif"/>
</dbReference>
<proteinExistence type="predicted"/>
<dbReference type="Proteomes" id="UP000198528">
    <property type="component" value="Unassembled WGS sequence"/>
</dbReference>
<dbReference type="NCBIfam" id="TIGR01909">
    <property type="entry name" value="C_GCAxxG_C_C"/>
    <property type="match status" value="1"/>
</dbReference>
<sequence length="144" mass="15191">MAATFDEKARQRYIDRALELHHSGYNCAQSVVCALGDLTDMDEDALFRVAEGFGGGMGGFTETCGALSGAVAILGLRTSGGTANPKTKARTYARTRPVVAAFREKNGTTRCPELKGMTGGPVLRPCDGCIEDACNLLLDAVEAE</sequence>
<reference evidence="2" key="1">
    <citation type="submission" date="2016-10" db="EMBL/GenBank/DDBJ databases">
        <authorList>
            <person name="Varghese N."/>
            <person name="Submissions S."/>
        </authorList>
    </citation>
    <scope>NUCLEOTIDE SEQUENCE [LARGE SCALE GENOMIC DNA]</scope>
    <source>
        <strain evidence="2">DSM 22619</strain>
    </source>
</reference>
<protein>
    <submittedName>
        <fullName evidence="1">C_GCAxxG_C_C family probable redox protein</fullName>
    </submittedName>
</protein>
<evidence type="ECO:0000313" key="2">
    <source>
        <dbReference type="Proteomes" id="UP000198528"/>
    </source>
</evidence>
<keyword evidence="2" id="KW-1185">Reference proteome</keyword>
<name>A0A1G6JT66_9ACTN</name>